<evidence type="ECO:0000256" key="1">
    <source>
        <dbReference type="ARBA" id="ARBA00004141"/>
    </source>
</evidence>
<organism evidence="6">
    <name type="scientific">marine sediment metagenome</name>
    <dbReference type="NCBI Taxonomy" id="412755"/>
    <lineage>
        <taxon>unclassified sequences</taxon>
        <taxon>metagenomes</taxon>
        <taxon>ecological metagenomes</taxon>
    </lineage>
</organism>
<keyword evidence="4 5" id="KW-0472">Membrane</keyword>
<evidence type="ECO:0008006" key="7">
    <source>
        <dbReference type="Google" id="ProtNLM"/>
    </source>
</evidence>
<comment type="subcellular location">
    <subcellularLocation>
        <location evidence="1">Membrane</location>
        <topology evidence="1">Multi-pass membrane protein</topology>
    </subcellularLocation>
</comment>
<evidence type="ECO:0000256" key="3">
    <source>
        <dbReference type="ARBA" id="ARBA00022989"/>
    </source>
</evidence>
<comment type="caution">
    <text evidence="6">The sequence shown here is derived from an EMBL/GenBank/DDBJ whole genome shotgun (WGS) entry which is preliminary data.</text>
</comment>
<proteinExistence type="predicted"/>
<dbReference type="PANTHER" id="PTHR30249:SF0">
    <property type="entry name" value="PLASTIDAL GLYCOLATE_GLYCERATE TRANSLOCATOR 1, CHLOROPLASTIC"/>
    <property type="match status" value="1"/>
</dbReference>
<dbReference type="InterPro" id="IPR007300">
    <property type="entry name" value="CidB/LrgB"/>
</dbReference>
<dbReference type="AlphaFoldDB" id="A0A0F9VW34"/>
<feature type="transmembrane region" description="Helical" evidence="5">
    <location>
        <begin position="46"/>
        <end position="65"/>
    </location>
</feature>
<keyword evidence="2 5" id="KW-0812">Transmembrane</keyword>
<evidence type="ECO:0000256" key="2">
    <source>
        <dbReference type="ARBA" id="ARBA00022692"/>
    </source>
</evidence>
<feature type="transmembrane region" description="Helical" evidence="5">
    <location>
        <begin position="223"/>
        <end position="242"/>
    </location>
</feature>
<evidence type="ECO:0000313" key="6">
    <source>
        <dbReference type="EMBL" id="KKN69943.1"/>
    </source>
</evidence>
<accession>A0A0F9VW34</accession>
<evidence type="ECO:0000256" key="4">
    <source>
        <dbReference type="ARBA" id="ARBA00023136"/>
    </source>
</evidence>
<keyword evidence="3 5" id="KW-1133">Transmembrane helix</keyword>
<name>A0A0F9VW34_9ZZZZ</name>
<sequence length="247" mass="26373">MNNFTFSTISELQPNLWWLSIPFIIVLFLALRAVNQSIKNSVFKSLTNPVFLSISIIALLLINLNLPYTQFASHSKLLSWLLEPAIVALALPLYQQFTHVRKNLLLIVATCSLGIVNATVVAFLLSILFNAPAQLSASVAALSVTTPISLIVTDSLGGISSLAAALVIFIGLLGALFGFMLFKLINIFNHESQGVAMGTACHAIGTAAAIAEHPKVGAYSSVAMALSALLTAIIVPLLYPFLVNILL</sequence>
<dbReference type="PANTHER" id="PTHR30249">
    <property type="entry name" value="PUTATIVE SEROTONIN TRANSPORTER"/>
    <property type="match status" value="1"/>
</dbReference>
<dbReference type="GO" id="GO:0016020">
    <property type="term" value="C:membrane"/>
    <property type="evidence" value="ECO:0007669"/>
    <property type="project" value="UniProtKB-SubCell"/>
</dbReference>
<evidence type="ECO:0000256" key="5">
    <source>
        <dbReference type="SAM" id="Phobius"/>
    </source>
</evidence>
<feature type="transmembrane region" description="Helical" evidence="5">
    <location>
        <begin position="16"/>
        <end position="34"/>
    </location>
</feature>
<reference evidence="6" key="1">
    <citation type="journal article" date="2015" name="Nature">
        <title>Complex archaea that bridge the gap between prokaryotes and eukaryotes.</title>
        <authorList>
            <person name="Spang A."/>
            <person name="Saw J.H."/>
            <person name="Jorgensen S.L."/>
            <person name="Zaremba-Niedzwiedzka K."/>
            <person name="Martijn J."/>
            <person name="Lind A.E."/>
            <person name="van Eijk R."/>
            <person name="Schleper C."/>
            <person name="Guy L."/>
            <person name="Ettema T.J."/>
        </authorList>
    </citation>
    <scope>NUCLEOTIDE SEQUENCE</scope>
</reference>
<feature type="transmembrane region" description="Helical" evidence="5">
    <location>
        <begin position="194"/>
        <end position="211"/>
    </location>
</feature>
<feature type="transmembrane region" description="Helical" evidence="5">
    <location>
        <begin position="159"/>
        <end position="182"/>
    </location>
</feature>
<dbReference type="EMBL" id="LAZR01000414">
    <property type="protein sequence ID" value="KKN69943.1"/>
    <property type="molecule type" value="Genomic_DNA"/>
</dbReference>
<feature type="transmembrane region" description="Helical" evidence="5">
    <location>
        <begin position="77"/>
        <end position="94"/>
    </location>
</feature>
<gene>
    <name evidence="6" type="ORF">LCGC14_0435580</name>
</gene>
<dbReference type="Pfam" id="PF04172">
    <property type="entry name" value="LrgB"/>
    <property type="match status" value="1"/>
</dbReference>
<protein>
    <recommendedName>
        <fullName evidence="7">LrgB family protein</fullName>
    </recommendedName>
</protein>
<feature type="transmembrane region" description="Helical" evidence="5">
    <location>
        <begin position="106"/>
        <end position="129"/>
    </location>
</feature>